<evidence type="ECO:0000256" key="5">
    <source>
        <dbReference type="ARBA" id="ARBA00022723"/>
    </source>
</evidence>
<dbReference type="GO" id="GO:0004497">
    <property type="term" value="F:monooxygenase activity"/>
    <property type="evidence" value="ECO:0007669"/>
    <property type="project" value="UniProtKB-KW"/>
</dbReference>
<dbReference type="GO" id="GO:0046872">
    <property type="term" value="F:metal ion binding"/>
    <property type="evidence" value="ECO:0007669"/>
    <property type="project" value="UniProtKB-KW"/>
</dbReference>
<keyword evidence="5" id="KW-0479">Metal-binding</keyword>
<evidence type="ECO:0000256" key="4">
    <source>
        <dbReference type="ARBA" id="ARBA00022617"/>
    </source>
</evidence>
<reference evidence="10" key="1">
    <citation type="journal article" date="2012" name="Nature">
        <title>The tomato genome sequence provides insights into fleshy fruit evolution.</title>
        <authorList>
            <consortium name="Tomato Genome Consortium"/>
        </authorList>
    </citation>
    <scope>NUCLEOTIDE SEQUENCE [LARGE SCALE GENOMIC DNA]</scope>
    <source>
        <strain evidence="10">cv. Heinz 1706</strain>
    </source>
</reference>
<dbReference type="AlphaFoldDB" id="A0A3Q7FK26"/>
<protein>
    <submittedName>
        <fullName evidence="10">Uncharacterized protein</fullName>
    </submittedName>
</protein>
<dbReference type="InParanoid" id="A0A3Q7FK26"/>
<evidence type="ECO:0000256" key="9">
    <source>
        <dbReference type="ARBA" id="ARBA00023136"/>
    </source>
</evidence>
<dbReference type="EnsemblPlants" id="Solyc03g046495.1.1">
    <property type="protein sequence ID" value="Solyc03g046495.1.1.1"/>
    <property type="gene ID" value="Solyc03g046495.1"/>
</dbReference>
<keyword evidence="11" id="KW-1185">Reference proteome</keyword>
<evidence type="ECO:0000256" key="7">
    <source>
        <dbReference type="ARBA" id="ARBA00023004"/>
    </source>
</evidence>
<evidence type="ECO:0000256" key="3">
    <source>
        <dbReference type="ARBA" id="ARBA00010617"/>
    </source>
</evidence>
<evidence type="ECO:0000256" key="1">
    <source>
        <dbReference type="ARBA" id="ARBA00001971"/>
    </source>
</evidence>
<sequence>MRKKEVRNFVTFINRAATSGVEVDISAKVAPLNANMACLMIFGKKYMDDDFDKGVLKMLFKKI</sequence>
<evidence type="ECO:0000256" key="8">
    <source>
        <dbReference type="ARBA" id="ARBA00023033"/>
    </source>
</evidence>
<evidence type="ECO:0000313" key="11">
    <source>
        <dbReference type="Proteomes" id="UP000004994"/>
    </source>
</evidence>
<keyword evidence="7" id="KW-0408">Iron</keyword>
<evidence type="ECO:0000256" key="2">
    <source>
        <dbReference type="ARBA" id="ARBA00004370"/>
    </source>
</evidence>
<keyword evidence="8" id="KW-0503">Monooxygenase</keyword>
<comment type="similarity">
    <text evidence="3">Belongs to the cytochrome P450 family.</text>
</comment>
<evidence type="ECO:0000313" key="10">
    <source>
        <dbReference type="EnsemblPlants" id="Solyc03g046495.1.1.1"/>
    </source>
</evidence>
<keyword evidence="6" id="KW-0560">Oxidoreductase</keyword>
<dbReference type="GO" id="GO:0016020">
    <property type="term" value="C:membrane"/>
    <property type="evidence" value="ECO:0007669"/>
    <property type="project" value="UniProtKB-SubCell"/>
</dbReference>
<organism evidence="10">
    <name type="scientific">Solanum lycopersicum</name>
    <name type="common">Tomato</name>
    <name type="synonym">Lycopersicon esculentum</name>
    <dbReference type="NCBI Taxonomy" id="4081"/>
    <lineage>
        <taxon>Eukaryota</taxon>
        <taxon>Viridiplantae</taxon>
        <taxon>Streptophyta</taxon>
        <taxon>Embryophyta</taxon>
        <taxon>Tracheophyta</taxon>
        <taxon>Spermatophyta</taxon>
        <taxon>Magnoliopsida</taxon>
        <taxon>eudicotyledons</taxon>
        <taxon>Gunneridae</taxon>
        <taxon>Pentapetalae</taxon>
        <taxon>asterids</taxon>
        <taxon>lamiids</taxon>
        <taxon>Solanales</taxon>
        <taxon>Solanaceae</taxon>
        <taxon>Solanoideae</taxon>
        <taxon>Solaneae</taxon>
        <taxon>Solanum</taxon>
        <taxon>Solanum subgen. Lycopersicon</taxon>
    </lineage>
</organism>
<evidence type="ECO:0000256" key="6">
    <source>
        <dbReference type="ARBA" id="ARBA00023002"/>
    </source>
</evidence>
<keyword evidence="9" id="KW-0472">Membrane</keyword>
<name>A0A3Q7FK26_SOLLC</name>
<proteinExistence type="inferred from homology"/>
<keyword evidence="4" id="KW-0349">Heme</keyword>
<comment type="cofactor">
    <cofactor evidence="1">
        <name>heme</name>
        <dbReference type="ChEBI" id="CHEBI:30413"/>
    </cofactor>
</comment>
<reference evidence="10" key="2">
    <citation type="submission" date="2019-01" db="UniProtKB">
        <authorList>
            <consortium name="EnsemblPlants"/>
        </authorList>
    </citation>
    <scope>IDENTIFICATION</scope>
    <source>
        <strain evidence="10">cv. Heinz 1706</strain>
    </source>
</reference>
<dbReference type="PANTHER" id="PTHR47943">
    <property type="entry name" value="CYTOCHROME P450 93A3-LIKE"/>
    <property type="match status" value="1"/>
</dbReference>
<accession>A0A3Q7FK26</accession>
<comment type="subcellular location">
    <subcellularLocation>
        <location evidence="2">Membrane</location>
    </subcellularLocation>
</comment>
<dbReference type="Gramene" id="Solyc03g046495.1.1">
    <property type="protein sequence ID" value="Solyc03g046495.1.1.1"/>
    <property type="gene ID" value="Solyc03g046495.1"/>
</dbReference>
<dbReference type="PANTHER" id="PTHR47943:SF2">
    <property type="entry name" value="CYTOCHROME P450"/>
    <property type="match status" value="1"/>
</dbReference>
<dbReference type="Proteomes" id="UP000004994">
    <property type="component" value="Chromosome 3"/>
</dbReference>